<dbReference type="PANTHER" id="PTHR30093">
    <property type="entry name" value="GENERAL SECRETION PATHWAY PROTEIN G"/>
    <property type="match status" value="1"/>
</dbReference>
<dbReference type="AlphaFoldDB" id="A0A1F4VQT3"/>
<evidence type="ECO:0008006" key="4">
    <source>
        <dbReference type="Google" id="ProtNLM"/>
    </source>
</evidence>
<reference evidence="2 3" key="1">
    <citation type="journal article" date="2016" name="Nat. Commun.">
        <title>Thousands of microbial genomes shed light on interconnected biogeochemical processes in an aquifer system.</title>
        <authorList>
            <person name="Anantharaman K."/>
            <person name="Brown C.T."/>
            <person name="Hug L.A."/>
            <person name="Sharon I."/>
            <person name="Castelle C.J."/>
            <person name="Probst A.J."/>
            <person name="Thomas B.C."/>
            <person name="Singh A."/>
            <person name="Wilkins M.J."/>
            <person name="Karaoz U."/>
            <person name="Brodie E.L."/>
            <person name="Williams K.H."/>
            <person name="Hubbard S.S."/>
            <person name="Banfield J.F."/>
        </authorList>
    </citation>
    <scope>NUCLEOTIDE SEQUENCE [LARGE SCALE GENOMIC DNA]</scope>
</reference>
<keyword evidence="1" id="KW-1133">Transmembrane helix</keyword>
<evidence type="ECO:0000313" key="2">
    <source>
        <dbReference type="EMBL" id="OGC59561.1"/>
    </source>
</evidence>
<dbReference type="InterPro" id="IPR012902">
    <property type="entry name" value="N_methyl_site"/>
</dbReference>
<proteinExistence type="predicted"/>
<feature type="transmembrane region" description="Helical" evidence="1">
    <location>
        <begin position="21"/>
        <end position="46"/>
    </location>
</feature>
<dbReference type="Pfam" id="PF07963">
    <property type="entry name" value="N_methyl"/>
    <property type="match status" value="1"/>
</dbReference>
<dbReference type="Proteomes" id="UP000176967">
    <property type="component" value="Unassembled WGS sequence"/>
</dbReference>
<dbReference type="SUPFAM" id="SSF54523">
    <property type="entry name" value="Pili subunits"/>
    <property type="match status" value="1"/>
</dbReference>
<name>A0A1F4VQT3_UNCKA</name>
<keyword evidence="1" id="KW-0812">Transmembrane</keyword>
<sequence length="172" mass="17700">MKKAFISKIIEETKLSSRKRNGFTLIELLVVIAIIAILAAVVFVALDPVKRFQDARNSTRISDVNSLLTAVHEYIVDNGGTLPTGLTAGMSETQLGTAGAGMTTTDKGTACGTVAAGVDLTATLGGKYLASIPDDPQGSAAKTGYSALVNANGIVTIRACDSEGGAVIQVSR</sequence>
<organism evidence="2 3">
    <name type="scientific">candidate division WWE3 bacterium RIFCSPLOWO2_01_FULL_53_14</name>
    <dbReference type="NCBI Taxonomy" id="1802628"/>
    <lineage>
        <taxon>Bacteria</taxon>
        <taxon>Katanobacteria</taxon>
    </lineage>
</organism>
<dbReference type="NCBIfam" id="TIGR02532">
    <property type="entry name" value="IV_pilin_GFxxxE"/>
    <property type="match status" value="1"/>
</dbReference>
<evidence type="ECO:0000313" key="3">
    <source>
        <dbReference type="Proteomes" id="UP000176967"/>
    </source>
</evidence>
<comment type="caution">
    <text evidence="2">The sequence shown here is derived from an EMBL/GenBank/DDBJ whole genome shotgun (WGS) entry which is preliminary data.</text>
</comment>
<dbReference type="Gene3D" id="3.30.700.10">
    <property type="entry name" value="Glycoprotein, Type 4 Pilin"/>
    <property type="match status" value="1"/>
</dbReference>
<dbReference type="EMBL" id="MEVL01000039">
    <property type="protein sequence ID" value="OGC59561.1"/>
    <property type="molecule type" value="Genomic_DNA"/>
</dbReference>
<gene>
    <name evidence="2" type="ORF">A2890_03120</name>
</gene>
<protein>
    <recommendedName>
        <fullName evidence="4">Type II secretion system protein GspG C-terminal domain-containing protein</fullName>
    </recommendedName>
</protein>
<accession>A0A1F4VQT3</accession>
<evidence type="ECO:0000256" key="1">
    <source>
        <dbReference type="SAM" id="Phobius"/>
    </source>
</evidence>
<dbReference type="InterPro" id="IPR045584">
    <property type="entry name" value="Pilin-like"/>
</dbReference>
<keyword evidence="1" id="KW-0472">Membrane</keyword>
<dbReference type="STRING" id="1802628.A2890_03120"/>